<gene>
    <name evidence="2" type="ORF">U0070_006474</name>
</gene>
<evidence type="ECO:0000313" key="2">
    <source>
        <dbReference type="EMBL" id="KAK7805068.1"/>
    </source>
</evidence>
<sequence>WVRLQQFVIESGGLIFPANRFWRNERIAAECADRRRRRTGIELALALLALAAALPGKRGTHTRIPYLALSSGMTSSAHPSLQGPPSLEAKLSLKYLWRYLMNISISWYHSYSLKGKEHGFLEPTSTTEQSPTDPQDQDIEGQGTKRISSIHLASLWVQALNQRPSEGALVMTSDLCSACALNLSPSLCVSACVHLSVKWSASLPKGGRPL</sequence>
<comment type="caution">
    <text evidence="2">The sequence shown here is derived from an EMBL/GenBank/DDBJ whole genome shotgun (WGS) entry which is preliminary data.</text>
</comment>
<dbReference type="Proteomes" id="UP001488838">
    <property type="component" value="Unassembled WGS sequence"/>
</dbReference>
<proteinExistence type="predicted"/>
<accession>A0AAW0HSK8</accession>
<feature type="compositionally biased region" description="Polar residues" evidence="1">
    <location>
        <begin position="123"/>
        <end position="134"/>
    </location>
</feature>
<protein>
    <submittedName>
        <fullName evidence="2">Uncharacterized protein</fullName>
    </submittedName>
</protein>
<feature type="region of interest" description="Disordered" evidence="1">
    <location>
        <begin position="122"/>
        <end position="143"/>
    </location>
</feature>
<reference evidence="2 3" key="1">
    <citation type="journal article" date="2023" name="bioRxiv">
        <title>Conserved and derived expression patterns and positive selection on dental genes reveal complex evolutionary context of ever-growing rodent molars.</title>
        <authorList>
            <person name="Calamari Z.T."/>
            <person name="Song A."/>
            <person name="Cohen E."/>
            <person name="Akter M."/>
            <person name="Roy R.D."/>
            <person name="Hallikas O."/>
            <person name="Christensen M.M."/>
            <person name="Li P."/>
            <person name="Marangoni P."/>
            <person name="Jernvall J."/>
            <person name="Klein O.D."/>
        </authorList>
    </citation>
    <scope>NUCLEOTIDE SEQUENCE [LARGE SCALE GENOMIC DNA]</scope>
    <source>
        <strain evidence="2">V071</strain>
    </source>
</reference>
<dbReference type="EMBL" id="JBBHLL010000354">
    <property type="protein sequence ID" value="KAK7805068.1"/>
    <property type="molecule type" value="Genomic_DNA"/>
</dbReference>
<feature type="non-terminal residue" evidence="2">
    <location>
        <position position="1"/>
    </location>
</feature>
<evidence type="ECO:0000256" key="1">
    <source>
        <dbReference type="SAM" id="MobiDB-lite"/>
    </source>
</evidence>
<organism evidence="2 3">
    <name type="scientific">Myodes glareolus</name>
    <name type="common">Bank vole</name>
    <name type="synonym">Clethrionomys glareolus</name>
    <dbReference type="NCBI Taxonomy" id="447135"/>
    <lineage>
        <taxon>Eukaryota</taxon>
        <taxon>Metazoa</taxon>
        <taxon>Chordata</taxon>
        <taxon>Craniata</taxon>
        <taxon>Vertebrata</taxon>
        <taxon>Euteleostomi</taxon>
        <taxon>Mammalia</taxon>
        <taxon>Eutheria</taxon>
        <taxon>Euarchontoglires</taxon>
        <taxon>Glires</taxon>
        <taxon>Rodentia</taxon>
        <taxon>Myomorpha</taxon>
        <taxon>Muroidea</taxon>
        <taxon>Cricetidae</taxon>
        <taxon>Arvicolinae</taxon>
        <taxon>Myodes</taxon>
    </lineage>
</organism>
<dbReference type="AlphaFoldDB" id="A0AAW0HSK8"/>
<name>A0AAW0HSK8_MYOGA</name>
<evidence type="ECO:0000313" key="3">
    <source>
        <dbReference type="Proteomes" id="UP001488838"/>
    </source>
</evidence>
<keyword evidence="3" id="KW-1185">Reference proteome</keyword>